<dbReference type="RefSeq" id="WP_121623221.1">
    <property type="nucleotide sequence ID" value="NZ_JACIIW010000005.1"/>
</dbReference>
<feature type="transmembrane region" description="Helical" evidence="7">
    <location>
        <begin position="6"/>
        <end position="21"/>
    </location>
</feature>
<dbReference type="Pfam" id="PF04226">
    <property type="entry name" value="Transgly_assoc"/>
    <property type="match status" value="1"/>
</dbReference>
<comment type="similarity">
    <text evidence="2">Belongs to the UPF0410 family.</text>
</comment>
<dbReference type="Proteomes" id="UP000269692">
    <property type="component" value="Unassembled WGS sequence"/>
</dbReference>
<name>A0A3L7AFY8_9HYPH</name>
<dbReference type="PANTHER" id="PTHR33884">
    <property type="entry name" value="UPF0410 PROTEIN YMGE"/>
    <property type="match status" value="1"/>
</dbReference>
<feature type="transmembrane region" description="Helical" evidence="7">
    <location>
        <begin position="55"/>
        <end position="76"/>
    </location>
</feature>
<keyword evidence="4 7" id="KW-0812">Transmembrane</keyword>
<sequence length="78" mass="7936">MGILWMIIVGAIAGFLAGQLFRGYGFGLIGNIAVGIVGALIGGFLFGNVFLVGGLIGQIVSATIGAVILLFVISLVKR</sequence>
<dbReference type="InterPro" id="IPR007341">
    <property type="entry name" value="Transgly_assoc"/>
</dbReference>
<keyword evidence="3" id="KW-1003">Cell membrane</keyword>
<evidence type="ECO:0000256" key="5">
    <source>
        <dbReference type="ARBA" id="ARBA00022989"/>
    </source>
</evidence>
<protein>
    <submittedName>
        <fullName evidence="8">GlsB/YeaQ/YmgE family stress response membrane protein</fullName>
    </submittedName>
</protein>
<evidence type="ECO:0000313" key="8">
    <source>
        <dbReference type="EMBL" id="RLP78628.1"/>
    </source>
</evidence>
<feature type="transmembrane region" description="Helical" evidence="7">
    <location>
        <begin position="28"/>
        <end position="49"/>
    </location>
</feature>
<evidence type="ECO:0000256" key="4">
    <source>
        <dbReference type="ARBA" id="ARBA00022692"/>
    </source>
</evidence>
<evidence type="ECO:0000256" key="3">
    <source>
        <dbReference type="ARBA" id="ARBA00022475"/>
    </source>
</evidence>
<evidence type="ECO:0000313" key="9">
    <source>
        <dbReference type="Proteomes" id="UP000269692"/>
    </source>
</evidence>
<accession>A0A3L7AFY8</accession>
<evidence type="ECO:0000256" key="2">
    <source>
        <dbReference type="ARBA" id="ARBA00011006"/>
    </source>
</evidence>
<proteinExistence type="inferred from homology"/>
<keyword evidence="5 7" id="KW-1133">Transmembrane helix</keyword>
<keyword evidence="9" id="KW-1185">Reference proteome</keyword>
<comment type="subcellular location">
    <subcellularLocation>
        <location evidence="1">Cell membrane</location>
        <topology evidence="1">Multi-pass membrane protein</topology>
    </subcellularLocation>
</comment>
<organism evidence="8 9">
    <name type="scientific">Xanthobacter tagetidis</name>
    <dbReference type="NCBI Taxonomy" id="60216"/>
    <lineage>
        <taxon>Bacteria</taxon>
        <taxon>Pseudomonadati</taxon>
        <taxon>Pseudomonadota</taxon>
        <taxon>Alphaproteobacteria</taxon>
        <taxon>Hyphomicrobiales</taxon>
        <taxon>Xanthobacteraceae</taxon>
        <taxon>Xanthobacter</taxon>
    </lineage>
</organism>
<dbReference type="PANTHER" id="PTHR33884:SF3">
    <property type="entry name" value="UPF0410 PROTEIN YMGE"/>
    <property type="match status" value="1"/>
</dbReference>
<comment type="caution">
    <text evidence="8">The sequence shown here is derived from an EMBL/GenBank/DDBJ whole genome shotgun (WGS) entry which is preliminary data.</text>
</comment>
<evidence type="ECO:0000256" key="1">
    <source>
        <dbReference type="ARBA" id="ARBA00004651"/>
    </source>
</evidence>
<reference evidence="8 9" key="1">
    <citation type="submission" date="2018-10" db="EMBL/GenBank/DDBJ databases">
        <title>Xanthobacter tagetidis genome sequencing and assembly.</title>
        <authorList>
            <person name="Maclea K.S."/>
            <person name="Goen A.E."/>
            <person name="Fatima S.A."/>
        </authorList>
    </citation>
    <scope>NUCLEOTIDE SEQUENCE [LARGE SCALE GENOMIC DNA]</scope>
    <source>
        <strain evidence="8 9">ATCC 700314</strain>
    </source>
</reference>
<evidence type="ECO:0000256" key="7">
    <source>
        <dbReference type="SAM" id="Phobius"/>
    </source>
</evidence>
<evidence type="ECO:0000256" key="6">
    <source>
        <dbReference type="ARBA" id="ARBA00023136"/>
    </source>
</evidence>
<gene>
    <name evidence="8" type="ORF">D9R14_10170</name>
</gene>
<dbReference type="AlphaFoldDB" id="A0A3L7AFY8"/>
<dbReference type="EMBL" id="RCTF01000007">
    <property type="protein sequence ID" value="RLP78628.1"/>
    <property type="molecule type" value="Genomic_DNA"/>
</dbReference>
<dbReference type="GO" id="GO:0005886">
    <property type="term" value="C:plasma membrane"/>
    <property type="evidence" value="ECO:0007669"/>
    <property type="project" value="UniProtKB-SubCell"/>
</dbReference>
<keyword evidence="6 7" id="KW-0472">Membrane</keyword>